<accession>A0A250X1T4</accession>
<reference evidence="2 3" key="1">
    <citation type="submission" date="2017-08" db="EMBL/GenBank/DDBJ databases">
        <title>Acidophilic green algal genome provides insights into adaptation to an acidic environment.</title>
        <authorList>
            <person name="Hirooka S."/>
            <person name="Hirose Y."/>
            <person name="Kanesaki Y."/>
            <person name="Higuchi S."/>
            <person name="Fujiwara T."/>
            <person name="Onuma R."/>
            <person name="Era A."/>
            <person name="Ohbayashi R."/>
            <person name="Uzuka A."/>
            <person name="Nozaki H."/>
            <person name="Yoshikawa H."/>
            <person name="Miyagishima S.Y."/>
        </authorList>
    </citation>
    <scope>NUCLEOTIDE SEQUENCE [LARGE SCALE GENOMIC DNA]</scope>
    <source>
        <strain evidence="2 3">NIES-2499</strain>
    </source>
</reference>
<dbReference type="Proteomes" id="UP000232323">
    <property type="component" value="Unassembled WGS sequence"/>
</dbReference>
<keyword evidence="3" id="KW-1185">Reference proteome</keyword>
<proteinExistence type="predicted"/>
<evidence type="ECO:0000256" key="1">
    <source>
        <dbReference type="SAM" id="MobiDB-lite"/>
    </source>
</evidence>
<sequence>MGAYDNRPYQTGAAERTERAARRSQWADGSARVDEHAPVVATSQGASQASLPSRPRSAVNADGSRSYIRTSAHPEPKASNPASHHTSGEIPSAGLVPSTYDSTRLALSFDEVMEKIRAPLMDLFMMHLHEHEVAQEAGLATFEKRLLEKVEVDQELFQGEVLAHQKQALSAAQ</sequence>
<name>A0A250X1T4_9CHLO</name>
<dbReference type="AlphaFoldDB" id="A0A250X1T4"/>
<protein>
    <submittedName>
        <fullName evidence="2">Uncharacterized protein</fullName>
    </submittedName>
</protein>
<gene>
    <name evidence="2" type="ORF">CEUSTIGMA_g4463.t1</name>
</gene>
<dbReference type="EMBL" id="BEGY01000021">
    <property type="protein sequence ID" value="GAX77016.1"/>
    <property type="molecule type" value="Genomic_DNA"/>
</dbReference>
<organism evidence="2 3">
    <name type="scientific">Chlamydomonas eustigma</name>
    <dbReference type="NCBI Taxonomy" id="1157962"/>
    <lineage>
        <taxon>Eukaryota</taxon>
        <taxon>Viridiplantae</taxon>
        <taxon>Chlorophyta</taxon>
        <taxon>core chlorophytes</taxon>
        <taxon>Chlorophyceae</taxon>
        <taxon>CS clade</taxon>
        <taxon>Chlamydomonadales</taxon>
        <taxon>Chlamydomonadaceae</taxon>
        <taxon>Chlamydomonas</taxon>
    </lineage>
</organism>
<comment type="caution">
    <text evidence="2">The sequence shown here is derived from an EMBL/GenBank/DDBJ whole genome shotgun (WGS) entry which is preliminary data.</text>
</comment>
<feature type="compositionally biased region" description="Polar residues" evidence="1">
    <location>
        <begin position="41"/>
        <end position="51"/>
    </location>
</feature>
<evidence type="ECO:0000313" key="2">
    <source>
        <dbReference type="EMBL" id="GAX77016.1"/>
    </source>
</evidence>
<evidence type="ECO:0000313" key="3">
    <source>
        <dbReference type="Proteomes" id="UP000232323"/>
    </source>
</evidence>
<feature type="region of interest" description="Disordered" evidence="1">
    <location>
        <begin position="1"/>
        <end position="97"/>
    </location>
</feature>